<dbReference type="SUPFAM" id="SSF161098">
    <property type="entry name" value="MetI-like"/>
    <property type="match status" value="1"/>
</dbReference>
<reference evidence="9 10" key="1">
    <citation type="submission" date="2021-03" db="EMBL/GenBank/DDBJ databases">
        <title>Genomic Encyclopedia of Type Strains, Phase IV (KMG-IV): sequencing the most valuable type-strain genomes for metagenomic binning, comparative biology and taxonomic classification.</title>
        <authorList>
            <person name="Goeker M."/>
        </authorList>
    </citation>
    <scope>NUCLEOTIDE SEQUENCE [LARGE SCALE GENOMIC DNA]</scope>
    <source>
        <strain evidence="9 10">DSM 27563</strain>
    </source>
</reference>
<dbReference type="InterPro" id="IPR050366">
    <property type="entry name" value="BP-dependent_transpt_permease"/>
</dbReference>
<dbReference type="PROSITE" id="PS50928">
    <property type="entry name" value="ABC_TM1"/>
    <property type="match status" value="1"/>
</dbReference>
<feature type="transmembrane region" description="Helical" evidence="7">
    <location>
        <begin position="12"/>
        <end position="31"/>
    </location>
</feature>
<organism evidence="9 10">
    <name type="scientific">Peptoniphilus stercorisuis</name>
    <dbReference type="NCBI Taxonomy" id="1436965"/>
    <lineage>
        <taxon>Bacteria</taxon>
        <taxon>Bacillati</taxon>
        <taxon>Bacillota</taxon>
        <taxon>Tissierellia</taxon>
        <taxon>Tissierellales</taxon>
        <taxon>Peptoniphilaceae</taxon>
        <taxon>Peptoniphilus</taxon>
    </lineage>
</organism>
<gene>
    <name evidence="9" type="ORF">J2Z71_000493</name>
</gene>
<dbReference type="Pfam" id="PF00528">
    <property type="entry name" value="BPD_transp_1"/>
    <property type="match status" value="1"/>
</dbReference>
<accession>A0ABS4KB26</accession>
<dbReference type="PANTHER" id="PTHR43386:SF1">
    <property type="entry name" value="D,D-DIPEPTIDE TRANSPORT SYSTEM PERMEASE PROTEIN DDPC-RELATED"/>
    <property type="match status" value="1"/>
</dbReference>
<sequence length="275" mass="30185">MKRILKKNKDLQIGLSIITILLLICIVSFFWTPYDPYETSSNILDQLQGPSKAHLFGTDHLGRDILSRIMIASQKAFFIGITTLLVAGSLGTLIGLVSGYVGGIIDNILMRIVDVFMTIPGTVLLLLFVTIFGRGTKQTVIAISIMNFTTFAKMTRSQVLYLKKQEHILWAKAVGVKETRIIFRHILPDLVPTLLVVSAMKFSSSVMAEAGLSYLGLGIQPPEPSWGNMLTRAQSSIISSPFTAVIPGLMITLFVIGFNLLSDGLRKALKVREAS</sequence>
<evidence type="ECO:0000259" key="8">
    <source>
        <dbReference type="PROSITE" id="PS50928"/>
    </source>
</evidence>
<dbReference type="InterPro" id="IPR035906">
    <property type="entry name" value="MetI-like_sf"/>
</dbReference>
<dbReference type="EMBL" id="JAGGLJ010000004">
    <property type="protein sequence ID" value="MBP2024968.1"/>
    <property type="molecule type" value="Genomic_DNA"/>
</dbReference>
<dbReference type="InterPro" id="IPR025966">
    <property type="entry name" value="OppC_N"/>
</dbReference>
<feature type="domain" description="ABC transmembrane type-1" evidence="8">
    <location>
        <begin position="73"/>
        <end position="262"/>
    </location>
</feature>
<keyword evidence="4 7" id="KW-0812">Transmembrane</keyword>
<keyword evidence="3" id="KW-1003">Cell membrane</keyword>
<evidence type="ECO:0000313" key="10">
    <source>
        <dbReference type="Proteomes" id="UP001519306"/>
    </source>
</evidence>
<keyword evidence="2 7" id="KW-0813">Transport</keyword>
<evidence type="ECO:0000313" key="9">
    <source>
        <dbReference type="EMBL" id="MBP2024968.1"/>
    </source>
</evidence>
<dbReference type="CDD" id="cd06261">
    <property type="entry name" value="TM_PBP2"/>
    <property type="match status" value="1"/>
</dbReference>
<evidence type="ECO:0000256" key="4">
    <source>
        <dbReference type="ARBA" id="ARBA00022692"/>
    </source>
</evidence>
<keyword evidence="10" id="KW-1185">Reference proteome</keyword>
<proteinExistence type="inferred from homology"/>
<dbReference type="PANTHER" id="PTHR43386">
    <property type="entry name" value="OLIGOPEPTIDE TRANSPORT SYSTEM PERMEASE PROTEIN APPC"/>
    <property type="match status" value="1"/>
</dbReference>
<evidence type="ECO:0000256" key="5">
    <source>
        <dbReference type="ARBA" id="ARBA00022989"/>
    </source>
</evidence>
<dbReference type="RefSeq" id="WP_210060275.1">
    <property type="nucleotide sequence ID" value="NZ_JAGGLJ010000004.1"/>
</dbReference>
<comment type="subcellular location">
    <subcellularLocation>
        <location evidence="1 7">Cell membrane</location>
        <topology evidence="1 7">Multi-pass membrane protein</topology>
    </subcellularLocation>
</comment>
<comment type="caution">
    <text evidence="9">The sequence shown here is derived from an EMBL/GenBank/DDBJ whole genome shotgun (WGS) entry which is preliminary data.</text>
</comment>
<evidence type="ECO:0000256" key="7">
    <source>
        <dbReference type="RuleBase" id="RU363032"/>
    </source>
</evidence>
<keyword evidence="5 7" id="KW-1133">Transmembrane helix</keyword>
<dbReference type="Proteomes" id="UP001519306">
    <property type="component" value="Unassembled WGS sequence"/>
</dbReference>
<feature type="transmembrane region" description="Helical" evidence="7">
    <location>
        <begin position="112"/>
        <end position="132"/>
    </location>
</feature>
<dbReference type="InterPro" id="IPR000515">
    <property type="entry name" value="MetI-like"/>
</dbReference>
<dbReference type="Pfam" id="PF12911">
    <property type="entry name" value="OppC_N"/>
    <property type="match status" value="1"/>
</dbReference>
<protein>
    <submittedName>
        <fullName evidence="9">Peptide/nickel transport system permease protein</fullName>
    </submittedName>
</protein>
<feature type="transmembrane region" description="Helical" evidence="7">
    <location>
        <begin position="138"/>
        <end position="155"/>
    </location>
</feature>
<comment type="similarity">
    <text evidence="7">Belongs to the binding-protein-dependent transport system permease family.</text>
</comment>
<feature type="transmembrane region" description="Helical" evidence="7">
    <location>
        <begin position="76"/>
        <end position="100"/>
    </location>
</feature>
<keyword evidence="6 7" id="KW-0472">Membrane</keyword>
<name>A0ABS4KB26_9FIRM</name>
<evidence type="ECO:0000256" key="6">
    <source>
        <dbReference type="ARBA" id="ARBA00023136"/>
    </source>
</evidence>
<evidence type="ECO:0000256" key="2">
    <source>
        <dbReference type="ARBA" id="ARBA00022448"/>
    </source>
</evidence>
<feature type="transmembrane region" description="Helical" evidence="7">
    <location>
        <begin position="237"/>
        <end position="261"/>
    </location>
</feature>
<evidence type="ECO:0000256" key="3">
    <source>
        <dbReference type="ARBA" id="ARBA00022475"/>
    </source>
</evidence>
<dbReference type="Gene3D" id="1.10.3720.10">
    <property type="entry name" value="MetI-like"/>
    <property type="match status" value="1"/>
</dbReference>
<evidence type="ECO:0000256" key="1">
    <source>
        <dbReference type="ARBA" id="ARBA00004651"/>
    </source>
</evidence>